<dbReference type="AlphaFoldDB" id="A0A265E5C7"/>
<dbReference type="Proteomes" id="UP000216682">
    <property type="component" value="Unassembled WGS sequence"/>
</dbReference>
<sequence>MRWWLFAVILMAGCSHGGFMPEKYDGEALEADRAAITAYEENNILITEDLPERFPFTKSTEIAGIQDEIGAEMQLEAGTYDVGTDVPPGRYDALLQDAAGALVIEDDQGVRLLEIPVGVRTPVAQVDLAQGYTMTFASRDGELALAPVENDMMEMDGQRYIELPAGTHTVGTHVPAGEYELLSESLPIMGDGGLPRIYWNPSPMMPGLDEDMEDVEGVPTEMKAGDTIVTEYPLQLKKIE</sequence>
<accession>A0A265E5C7</accession>
<reference evidence="1 2" key="1">
    <citation type="submission" date="2017-07" db="EMBL/GenBank/DDBJ databases">
        <title>Shotgun whole genome sequences of three halophilic bacterial isolates.</title>
        <authorList>
            <person name="Pozzo T."/>
            <person name="Higdon S.M."/>
            <person name="Quillaguaman J."/>
        </authorList>
    </citation>
    <scope>NUCLEOTIDE SEQUENCE [LARGE SCALE GENOMIC DNA]</scope>
    <source>
        <strain evidence="1 2">BU-1</strain>
    </source>
</reference>
<name>A0A265E5C7_9STAP</name>
<comment type="caution">
    <text evidence="1">The sequence shown here is derived from an EMBL/GenBank/DDBJ whole genome shotgun (WGS) entry which is preliminary data.</text>
</comment>
<organism evidence="1 2">
    <name type="scientific">Salinicoccus roseus</name>
    <dbReference type="NCBI Taxonomy" id="45670"/>
    <lineage>
        <taxon>Bacteria</taxon>
        <taxon>Bacillati</taxon>
        <taxon>Bacillota</taxon>
        <taxon>Bacilli</taxon>
        <taxon>Bacillales</taxon>
        <taxon>Staphylococcaceae</taxon>
        <taxon>Salinicoccus</taxon>
    </lineage>
</organism>
<gene>
    <name evidence="1" type="ORF">CFN03_10095</name>
</gene>
<proteinExistence type="predicted"/>
<protein>
    <submittedName>
        <fullName evidence="1">Uncharacterized protein</fullName>
    </submittedName>
</protein>
<dbReference type="RefSeq" id="WP_094906919.1">
    <property type="nucleotide sequence ID" value="NZ_NPEZ01000004.1"/>
</dbReference>
<evidence type="ECO:0000313" key="2">
    <source>
        <dbReference type="Proteomes" id="UP000216682"/>
    </source>
</evidence>
<evidence type="ECO:0000313" key="1">
    <source>
        <dbReference type="EMBL" id="OZT76797.1"/>
    </source>
</evidence>
<dbReference type="EMBL" id="NPEZ01000004">
    <property type="protein sequence ID" value="OZT76797.1"/>
    <property type="molecule type" value="Genomic_DNA"/>
</dbReference>